<reference evidence="1 2" key="1">
    <citation type="submission" date="2017-07" db="EMBL/GenBank/DDBJ databases">
        <title>Recovery of genomes from metagenomes via a dereplication, aggregation, and scoring strategy.</title>
        <authorList>
            <person name="Sieber C.M."/>
            <person name="Probst A.J."/>
            <person name="Sharrar A."/>
            <person name="Thomas B.C."/>
            <person name="Hess M."/>
            <person name="Tringe S.G."/>
            <person name="Banfield J.F."/>
        </authorList>
    </citation>
    <scope>NUCLEOTIDE SEQUENCE [LARGE SCALE GENOMIC DNA]</scope>
    <source>
        <strain evidence="1">JGI_Cruoil_03_44_89</strain>
    </source>
</reference>
<protein>
    <submittedName>
        <fullName evidence="1">Uncharacterized protein</fullName>
    </submittedName>
</protein>
<organism evidence="1 2">
    <name type="scientific">candidate division WOR-3 bacterium JGI_Cruoil_03_44_89</name>
    <dbReference type="NCBI Taxonomy" id="1973748"/>
    <lineage>
        <taxon>Bacteria</taxon>
        <taxon>Bacteria division WOR-3</taxon>
    </lineage>
</organism>
<comment type="caution">
    <text evidence="1">The sequence shown here is derived from an EMBL/GenBank/DDBJ whole genome shotgun (WGS) entry which is preliminary data.</text>
</comment>
<sequence length="98" mass="11148">MPAIGNVVPKKGMRVKVFNLDDTKYYGLGRIIDVYNGFEPPECLIKLDDGIEYLDTACDWVDKGNADRIEISIMGRVLFKEKPMHIDDTGRRGKVESR</sequence>
<evidence type="ECO:0000313" key="1">
    <source>
        <dbReference type="EMBL" id="OYD16496.1"/>
    </source>
</evidence>
<name>A0A235BWB0_UNCW3</name>
<gene>
    <name evidence="1" type="ORF">CH333_03245</name>
</gene>
<evidence type="ECO:0000313" key="2">
    <source>
        <dbReference type="Proteomes" id="UP000215215"/>
    </source>
</evidence>
<accession>A0A235BWB0</accession>
<proteinExistence type="predicted"/>
<dbReference type="AlphaFoldDB" id="A0A235BWB0"/>
<dbReference type="EMBL" id="NOZQ01000063">
    <property type="protein sequence ID" value="OYD16496.1"/>
    <property type="molecule type" value="Genomic_DNA"/>
</dbReference>
<dbReference type="Proteomes" id="UP000215215">
    <property type="component" value="Unassembled WGS sequence"/>
</dbReference>